<feature type="domain" description="Aconitase A/isopropylmalate dehydratase small subunit swivel" evidence="11">
    <location>
        <begin position="1"/>
        <end position="132"/>
    </location>
</feature>
<comment type="subunit">
    <text evidence="5 10">Heterodimer of LeuC and LeuD.</text>
</comment>
<dbReference type="Proteomes" id="UP000321039">
    <property type="component" value="Unassembled WGS sequence"/>
</dbReference>
<dbReference type="Gene3D" id="3.20.19.10">
    <property type="entry name" value="Aconitase, domain 4"/>
    <property type="match status" value="1"/>
</dbReference>
<comment type="similarity">
    <text evidence="4 10">Belongs to the LeuD family. LeuD type 1 subfamily.</text>
</comment>
<dbReference type="EMBL" id="VRZA01000005">
    <property type="protein sequence ID" value="TXS92014.1"/>
    <property type="molecule type" value="Genomic_DNA"/>
</dbReference>
<keyword evidence="8 10" id="KW-0456">Lyase</keyword>
<evidence type="ECO:0000256" key="7">
    <source>
        <dbReference type="ARBA" id="ARBA00022605"/>
    </source>
</evidence>
<dbReference type="NCBIfam" id="TIGR00171">
    <property type="entry name" value="leuD"/>
    <property type="match status" value="1"/>
</dbReference>
<evidence type="ECO:0000256" key="10">
    <source>
        <dbReference type="HAMAP-Rule" id="MF_01031"/>
    </source>
</evidence>
<sequence length="217" mass="24332">MDAFTTHRGRVFPLDRSNVDTDAILPKQYLKSISKFGYADWLFDDWRYLDPGDVETDTPSRRKNPQFALNEPRYQGASILLAGDNFGCGSSREHAVWALRDFGFRAIIAPGFADIFFSNCFKNGLLPLSLPAATIAELFGLAAAEAEFELEIDLAAQLVRSATREWHFDIDPARKHHLLEGLDDIAVTLASVDTIRGFEAQLQAREPWLFRAGPDRA</sequence>
<dbReference type="NCBIfam" id="NF002458">
    <property type="entry name" value="PRK01641.1"/>
    <property type="match status" value="1"/>
</dbReference>
<protein>
    <recommendedName>
        <fullName evidence="10">3-isopropylmalate dehydratase small subunit</fullName>
        <ecNumber evidence="10">4.2.1.33</ecNumber>
    </recommendedName>
    <alternativeName>
        <fullName evidence="10">Alpha-IPM isomerase</fullName>
        <shortName evidence="10">IPMI</shortName>
    </alternativeName>
    <alternativeName>
        <fullName evidence="10">Isopropylmalate isomerase</fullName>
    </alternativeName>
</protein>
<keyword evidence="6 10" id="KW-0432">Leucine biosynthesis</keyword>
<dbReference type="InterPro" id="IPR033940">
    <property type="entry name" value="IPMI_Swivel"/>
</dbReference>
<reference evidence="12 13" key="1">
    <citation type="submission" date="2019-08" db="EMBL/GenBank/DDBJ databases">
        <title>Parahaliea maris sp. nov., isolated from the surface seawater.</title>
        <authorList>
            <person name="Liu Y."/>
        </authorList>
    </citation>
    <scope>NUCLEOTIDE SEQUENCE [LARGE SCALE GENOMIC DNA]</scope>
    <source>
        <strain evidence="12 13">HSLHS9</strain>
    </source>
</reference>
<comment type="pathway">
    <text evidence="3 10">Amino-acid biosynthesis; L-leucine biosynthesis; L-leucine from 3-methyl-2-oxobutanoate: step 2/4.</text>
</comment>
<evidence type="ECO:0000256" key="2">
    <source>
        <dbReference type="ARBA" id="ARBA00002695"/>
    </source>
</evidence>
<evidence type="ECO:0000256" key="4">
    <source>
        <dbReference type="ARBA" id="ARBA00009845"/>
    </source>
</evidence>
<name>A0A5C8ZW80_9GAMM</name>
<comment type="caution">
    <text evidence="12">The sequence shown here is derived from an EMBL/GenBank/DDBJ whole genome shotgun (WGS) entry which is preliminary data.</text>
</comment>
<comment type="function">
    <text evidence="2 10">Catalyzes the isomerization between 2-isopropylmalate and 3-isopropylmalate, via the formation of 2-isopropylmaleate.</text>
</comment>
<dbReference type="InterPro" id="IPR000573">
    <property type="entry name" value="AconitaseA/IPMdHydase_ssu_swvl"/>
</dbReference>
<evidence type="ECO:0000256" key="3">
    <source>
        <dbReference type="ARBA" id="ARBA00004729"/>
    </source>
</evidence>
<dbReference type="InterPro" id="IPR015928">
    <property type="entry name" value="Aconitase/3IPM_dehydase_swvl"/>
</dbReference>
<comment type="catalytic activity">
    <reaction evidence="1 10">
        <text>(2R,3S)-3-isopropylmalate = (2S)-2-isopropylmalate</text>
        <dbReference type="Rhea" id="RHEA:32287"/>
        <dbReference type="ChEBI" id="CHEBI:1178"/>
        <dbReference type="ChEBI" id="CHEBI:35121"/>
        <dbReference type="EC" id="4.2.1.33"/>
    </reaction>
</comment>
<dbReference type="PANTHER" id="PTHR43345">
    <property type="entry name" value="3-ISOPROPYLMALATE DEHYDRATASE SMALL SUBUNIT 2-RELATED-RELATED"/>
    <property type="match status" value="1"/>
</dbReference>
<dbReference type="PANTHER" id="PTHR43345:SF5">
    <property type="entry name" value="3-ISOPROPYLMALATE DEHYDRATASE SMALL SUBUNIT"/>
    <property type="match status" value="1"/>
</dbReference>
<dbReference type="GO" id="GO:0009098">
    <property type="term" value="P:L-leucine biosynthetic process"/>
    <property type="evidence" value="ECO:0007669"/>
    <property type="project" value="UniProtKB-UniRule"/>
</dbReference>
<dbReference type="GO" id="GO:0009316">
    <property type="term" value="C:3-isopropylmalate dehydratase complex"/>
    <property type="evidence" value="ECO:0007669"/>
    <property type="project" value="InterPro"/>
</dbReference>
<evidence type="ECO:0000256" key="9">
    <source>
        <dbReference type="ARBA" id="ARBA00023304"/>
    </source>
</evidence>
<evidence type="ECO:0000256" key="1">
    <source>
        <dbReference type="ARBA" id="ARBA00000491"/>
    </source>
</evidence>
<evidence type="ECO:0000256" key="8">
    <source>
        <dbReference type="ARBA" id="ARBA00023239"/>
    </source>
</evidence>
<evidence type="ECO:0000256" key="5">
    <source>
        <dbReference type="ARBA" id="ARBA00011271"/>
    </source>
</evidence>
<proteinExistence type="inferred from homology"/>
<dbReference type="EC" id="4.2.1.33" evidence="10"/>
<evidence type="ECO:0000313" key="13">
    <source>
        <dbReference type="Proteomes" id="UP000321039"/>
    </source>
</evidence>
<keyword evidence="13" id="KW-1185">Reference proteome</keyword>
<dbReference type="Pfam" id="PF00694">
    <property type="entry name" value="Aconitase_C"/>
    <property type="match status" value="1"/>
</dbReference>
<keyword evidence="9 10" id="KW-0100">Branched-chain amino acid biosynthesis</keyword>
<dbReference type="GO" id="GO:0003861">
    <property type="term" value="F:3-isopropylmalate dehydratase activity"/>
    <property type="evidence" value="ECO:0007669"/>
    <property type="project" value="UniProtKB-UniRule"/>
</dbReference>
<dbReference type="RefSeq" id="WP_148069253.1">
    <property type="nucleotide sequence ID" value="NZ_VRZA01000005.1"/>
</dbReference>
<dbReference type="CDD" id="cd01577">
    <property type="entry name" value="IPMI_Swivel"/>
    <property type="match status" value="1"/>
</dbReference>
<dbReference type="SUPFAM" id="SSF52016">
    <property type="entry name" value="LeuD/IlvD-like"/>
    <property type="match status" value="1"/>
</dbReference>
<dbReference type="InterPro" id="IPR004431">
    <property type="entry name" value="3-IsopropMal_deHydase_ssu"/>
</dbReference>
<organism evidence="12 13">
    <name type="scientific">Parahaliea maris</name>
    <dbReference type="NCBI Taxonomy" id="2716870"/>
    <lineage>
        <taxon>Bacteria</taxon>
        <taxon>Pseudomonadati</taxon>
        <taxon>Pseudomonadota</taxon>
        <taxon>Gammaproteobacteria</taxon>
        <taxon>Cellvibrionales</taxon>
        <taxon>Halieaceae</taxon>
        <taxon>Parahaliea</taxon>
    </lineage>
</organism>
<dbReference type="FunFam" id="3.20.19.10:FF:000003">
    <property type="entry name" value="3-isopropylmalate dehydratase small subunit"/>
    <property type="match status" value="1"/>
</dbReference>
<accession>A0A5C8ZW80</accession>
<dbReference type="InterPro" id="IPR050075">
    <property type="entry name" value="LeuD"/>
</dbReference>
<keyword evidence="7 10" id="KW-0028">Amino-acid biosynthesis</keyword>
<dbReference type="AlphaFoldDB" id="A0A5C8ZW80"/>
<gene>
    <name evidence="10 12" type="primary">leuD</name>
    <name evidence="12" type="ORF">FV139_14915</name>
</gene>
<dbReference type="HAMAP" id="MF_01031">
    <property type="entry name" value="LeuD_type1"/>
    <property type="match status" value="1"/>
</dbReference>
<evidence type="ECO:0000313" key="12">
    <source>
        <dbReference type="EMBL" id="TXS92014.1"/>
    </source>
</evidence>
<evidence type="ECO:0000259" key="11">
    <source>
        <dbReference type="Pfam" id="PF00694"/>
    </source>
</evidence>
<dbReference type="UniPathway" id="UPA00048">
    <property type="reaction ID" value="UER00071"/>
</dbReference>
<evidence type="ECO:0000256" key="6">
    <source>
        <dbReference type="ARBA" id="ARBA00022430"/>
    </source>
</evidence>